<proteinExistence type="predicted"/>
<sequence>MVLSSEKLESGKALAVDAPLIDQSTRHFSTQGINEPISSPRPQHIKIMRISGILSSACVEERGLLVVVIGGERRERLTMVFLVSEVFQWLSKRKIGEEGVVAGGEVEMTKKKKKGDWWFRLVSRKRGVTVVVWFVLGCSPAFMEVDNEREKREEVVQEGKMKNGKFPLGFSERGDK</sequence>
<accession>A0ABS8TAW7</accession>
<keyword evidence="2" id="KW-1185">Reference proteome</keyword>
<dbReference type="EMBL" id="JACEIK010001316">
    <property type="protein sequence ID" value="MCD7468283.1"/>
    <property type="molecule type" value="Genomic_DNA"/>
</dbReference>
<organism evidence="1 2">
    <name type="scientific">Datura stramonium</name>
    <name type="common">Jimsonweed</name>
    <name type="synonym">Common thornapple</name>
    <dbReference type="NCBI Taxonomy" id="4076"/>
    <lineage>
        <taxon>Eukaryota</taxon>
        <taxon>Viridiplantae</taxon>
        <taxon>Streptophyta</taxon>
        <taxon>Embryophyta</taxon>
        <taxon>Tracheophyta</taxon>
        <taxon>Spermatophyta</taxon>
        <taxon>Magnoliopsida</taxon>
        <taxon>eudicotyledons</taxon>
        <taxon>Gunneridae</taxon>
        <taxon>Pentapetalae</taxon>
        <taxon>asterids</taxon>
        <taxon>lamiids</taxon>
        <taxon>Solanales</taxon>
        <taxon>Solanaceae</taxon>
        <taxon>Solanoideae</taxon>
        <taxon>Datureae</taxon>
        <taxon>Datura</taxon>
    </lineage>
</organism>
<reference evidence="1 2" key="1">
    <citation type="journal article" date="2021" name="BMC Genomics">
        <title>Datura genome reveals duplications of psychoactive alkaloid biosynthetic genes and high mutation rate following tissue culture.</title>
        <authorList>
            <person name="Rajewski A."/>
            <person name="Carter-House D."/>
            <person name="Stajich J."/>
            <person name="Litt A."/>
        </authorList>
    </citation>
    <scope>NUCLEOTIDE SEQUENCE [LARGE SCALE GENOMIC DNA]</scope>
    <source>
        <strain evidence="1">AR-01</strain>
    </source>
</reference>
<dbReference type="Proteomes" id="UP000823775">
    <property type="component" value="Unassembled WGS sequence"/>
</dbReference>
<evidence type="ECO:0000313" key="1">
    <source>
        <dbReference type="EMBL" id="MCD7468283.1"/>
    </source>
</evidence>
<protein>
    <submittedName>
        <fullName evidence="1">Uncharacterized protein</fullName>
    </submittedName>
</protein>
<name>A0ABS8TAW7_DATST</name>
<comment type="caution">
    <text evidence="1">The sequence shown here is derived from an EMBL/GenBank/DDBJ whole genome shotgun (WGS) entry which is preliminary data.</text>
</comment>
<evidence type="ECO:0000313" key="2">
    <source>
        <dbReference type="Proteomes" id="UP000823775"/>
    </source>
</evidence>
<gene>
    <name evidence="1" type="ORF">HAX54_006321</name>
</gene>